<dbReference type="InterPro" id="IPR000868">
    <property type="entry name" value="Isochorismatase-like_dom"/>
</dbReference>
<feature type="domain" description="Isochorismatase-like" evidence="2">
    <location>
        <begin position="10"/>
        <end position="177"/>
    </location>
</feature>
<dbReference type="Pfam" id="PF00857">
    <property type="entry name" value="Isochorismatase"/>
    <property type="match status" value="1"/>
</dbReference>
<dbReference type="CDD" id="cd00431">
    <property type="entry name" value="cysteine_hydrolases"/>
    <property type="match status" value="1"/>
</dbReference>
<protein>
    <submittedName>
        <fullName evidence="3">Nicotinamidase-related amidase</fullName>
    </submittedName>
</protein>
<sequence>MAFSKLDPNTALIVIDLQYGIVALPTCGDASAVVTISAQIVQAFRQQQRPVVLVNVAGRAPGRTELPARAGQQPDNWATLVPELQPASTDMLITKHNWGAFINTDLHQQLQARGITQVVVIGIATSMGVESTARQAFELGYNVALVTDAMTDLNQETHNNSIQRVFPRLGETGTAAELLALLAG</sequence>
<dbReference type="Gene3D" id="3.40.50.850">
    <property type="entry name" value="Isochorismatase-like"/>
    <property type="match status" value="1"/>
</dbReference>
<dbReference type="GO" id="GO:0016787">
    <property type="term" value="F:hydrolase activity"/>
    <property type="evidence" value="ECO:0007669"/>
    <property type="project" value="UniProtKB-KW"/>
</dbReference>
<evidence type="ECO:0000313" key="3">
    <source>
        <dbReference type="EMBL" id="TCN86343.1"/>
    </source>
</evidence>
<dbReference type="SUPFAM" id="SSF52499">
    <property type="entry name" value="Isochorismatase-like hydrolases"/>
    <property type="match status" value="1"/>
</dbReference>
<keyword evidence="1" id="KW-0378">Hydrolase</keyword>
<reference evidence="3 4" key="1">
    <citation type="submission" date="2019-03" db="EMBL/GenBank/DDBJ databases">
        <title>Freshwater and sediment microbial communities from various areas in North America, analyzing microbe dynamics in response to fracking.</title>
        <authorList>
            <person name="Lamendella R."/>
        </authorList>
    </citation>
    <scope>NUCLEOTIDE SEQUENCE [LARGE SCALE GENOMIC DNA]</scope>
    <source>
        <strain evidence="3 4">74A</strain>
    </source>
</reference>
<evidence type="ECO:0000256" key="1">
    <source>
        <dbReference type="ARBA" id="ARBA00022801"/>
    </source>
</evidence>
<comment type="caution">
    <text evidence="3">The sequence shown here is derived from an EMBL/GenBank/DDBJ whole genome shotgun (WGS) entry which is preliminary data.</text>
</comment>
<dbReference type="Proteomes" id="UP000294832">
    <property type="component" value="Unassembled WGS sequence"/>
</dbReference>
<dbReference type="InterPro" id="IPR050272">
    <property type="entry name" value="Isochorismatase-like_hydrls"/>
</dbReference>
<organism evidence="3 4">
    <name type="scientific">Shewanella fodinae</name>
    <dbReference type="NCBI Taxonomy" id="552357"/>
    <lineage>
        <taxon>Bacteria</taxon>
        <taxon>Pseudomonadati</taxon>
        <taxon>Pseudomonadota</taxon>
        <taxon>Gammaproteobacteria</taxon>
        <taxon>Alteromonadales</taxon>
        <taxon>Shewanellaceae</taxon>
        <taxon>Shewanella</taxon>
    </lineage>
</organism>
<dbReference type="AlphaFoldDB" id="A0A4R2FG32"/>
<evidence type="ECO:0000313" key="4">
    <source>
        <dbReference type="Proteomes" id="UP000294832"/>
    </source>
</evidence>
<dbReference type="RefSeq" id="WP_133038499.1">
    <property type="nucleotide sequence ID" value="NZ_SLWF01000007.1"/>
</dbReference>
<dbReference type="PANTHER" id="PTHR43540">
    <property type="entry name" value="PEROXYUREIDOACRYLATE/UREIDOACRYLATE AMIDOHYDROLASE-RELATED"/>
    <property type="match status" value="1"/>
</dbReference>
<keyword evidence="4" id="KW-1185">Reference proteome</keyword>
<dbReference type="EMBL" id="SLWF01000007">
    <property type="protein sequence ID" value="TCN86343.1"/>
    <property type="molecule type" value="Genomic_DNA"/>
</dbReference>
<accession>A0A4R2FG32</accession>
<dbReference type="InterPro" id="IPR036380">
    <property type="entry name" value="Isochorismatase-like_sf"/>
</dbReference>
<evidence type="ECO:0000259" key="2">
    <source>
        <dbReference type="Pfam" id="PF00857"/>
    </source>
</evidence>
<gene>
    <name evidence="3" type="ORF">EDC91_10793</name>
</gene>
<dbReference type="PANTHER" id="PTHR43540:SF7">
    <property type="entry name" value="ISOCHORISMATASE FAMILY PROTEIN YECD"/>
    <property type="match status" value="1"/>
</dbReference>
<proteinExistence type="predicted"/>
<name>A0A4R2FG32_9GAMM</name>
<dbReference type="OrthoDB" id="1157330at2"/>